<evidence type="ECO:0000313" key="1">
    <source>
        <dbReference type="EMBL" id="BAE88552.1"/>
    </source>
</evidence>
<dbReference type="AlphaFoldDB" id="I7GHR2"/>
<dbReference type="EMBL" id="AB171489">
    <property type="protein sequence ID" value="BAE88552.1"/>
    <property type="molecule type" value="mRNA"/>
</dbReference>
<proteinExistence type="evidence at transcript level"/>
<sequence>MLTHDTNHPSTLRVLSLGVWPVNQQHFYHLGAWAESQAPPPAH</sequence>
<organism evidence="1">
    <name type="scientific">Macaca fascicularis</name>
    <name type="common">Crab-eating macaque</name>
    <name type="synonym">Cynomolgus monkey</name>
    <dbReference type="NCBI Taxonomy" id="9541"/>
    <lineage>
        <taxon>Eukaryota</taxon>
        <taxon>Metazoa</taxon>
        <taxon>Chordata</taxon>
        <taxon>Craniata</taxon>
        <taxon>Vertebrata</taxon>
        <taxon>Euteleostomi</taxon>
        <taxon>Mammalia</taxon>
        <taxon>Eutheria</taxon>
        <taxon>Euarchontoglires</taxon>
        <taxon>Primates</taxon>
        <taxon>Haplorrhini</taxon>
        <taxon>Catarrhini</taxon>
        <taxon>Cercopithecidae</taxon>
        <taxon>Cercopithecinae</taxon>
        <taxon>Macaca</taxon>
    </lineage>
</organism>
<accession>I7GHR2</accession>
<protein>
    <submittedName>
        <fullName evidence="1">Macaca fascicularis brain cDNA clone: QccE-20557, similar to human olfactomedin-like 2A (OLFML2A), mRNA, RefSeq: NM_182487.1</fullName>
    </submittedName>
</protein>
<reference evidence="1" key="1">
    <citation type="journal article" date="2007" name="PLoS Biol.">
        <title>Rate of evolution in brain-expressed genes in humans and other primates.</title>
        <authorList>
            <person name="Wang H.-Y."/>
            <person name="Chien H.-C."/>
            <person name="Osada N."/>
            <person name="Hashimoto K."/>
            <person name="Sugano S."/>
            <person name="Gojobori T."/>
            <person name="Chou C.-K."/>
            <person name="Tsai S.-F."/>
            <person name="Wu C.-I."/>
            <person name="Shen C.-K.J."/>
        </authorList>
    </citation>
    <scope>NUCLEOTIDE SEQUENCE</scope>
</reference>
<name>I7GHR2_MACFA</name>